<evidence type="ECO:0000313" key="3">
    <source>
        <dbReference type="Proteomes" id="UP001348817"/>
    </source>
</evidence>
<accession>A0AAU9C9T0</accession>
<dbReference type="KEGG" id="fax:FUAX_13330"/>
<dbReference type="AlphaFoldDB" id="A0AAU9C9T0"/>
<gene>
    <name evidence="2" type="ORF">FUAX_13330</name>
</gene>
<reference evidence="2 3" key="1">
    <citation type="submission" date="2021-12" db="EMBL/GenBank/DDBJ databases">
        <title>Genome sequencing of bacteria with rrn-lacking chromosome and rrn-plasmid.</title>
        <authorList>
            <person name="Anda M."/>
            <person name="Iwasaki W."/>
        </authorList>
    </citation>
    <scope>NUCLEOTIDE SEQUENCE [LARGE SCALE GENOMIC DNA]</scope>
    <source>
        <strain evidence="2 3">DSM 100852</strain>
    </source>
</reference>
<keyword evidence="3" id="KW-1185">Reference proteome</keyword>
<feature type="region of interest" description="Disordered" evidence="1">
    <location>
        <begin position="31"/>
        <end position="52"/>
    </location>
</feature>
<dbReference type="Proteomes" id="UP001348817">
    <property type="component" value="Chromosome"/>
</dbReference>
<proteinExistence type="predicted"/>
<dbReference type="EMBL" id="AP025314">
    <property type="protein sequence ID" value="BDD08901.1"/>
    <property type="molecule type" value="Genomic_DNA"/>
</dbReference>
<evidence type="ECO:0000313" key="2">
    <source>
        <dbReference type="EMBL" id="BDD08901.1"/>
    </source>
</evidence>
<name>A0AAU9C9T0_9BACT</name>
<protein>
    <submittedName>
        <fullName evidence="2">Uncharacterized protein</fullName>
    </submittedName>
</protein>
<feature type="compositionally biased region" description="Polar residues" evidence="1">
    <location>
        <begin position="37"/>
        <end position="52"/>
    </location>
</feature>
<sequence length="52" mass="5945">MKGNTTKIFGMRKDSRTGFYHFFWKEGEIKRSAKGADQSSQPFSPTSGTKRK</sequence>
<evidence type="ECO:0000256" key="1">
    <source>
        <dbReference type="SAM" id="MobiDB-lite"/>
    </source>
</evidence>
<organism evidence="2 3">
    <name type="scientific">Fulvitalea axinellae</name>
    <dbReference type="NCBI Taxonomy" id="1182444"/>
    <lineage>
        <taxon>Bacteria</taxon>
        <taxon>Pseudomonadati</taxon>
        <taxon>Bacteroidota</taxon>
        <taxon>Cytophagia</taxon>
        <taxon>Cytophagales</taxon>
        <taxon>Persicobacteraceae</taxon>
        <taxon>Fulvitalea</taxon>
    </lineage>
</organism>